<keyword evidence="3" id="KW-1185">Reference proteome</keyword>
<dbReference type="RefSeq" id="XP_017315058.1">
    <property type="nucleotide sequence ID" value="XM_017459569.3"/>
</dbReference>
<dbReference type="KEGG" id="ipu:108259845"/>
<feature type="domain" description="PiggyBac transposable element-derived protein" evidence="2">
    <location>
        <begin position="102"/>
        <end position="474"/>
    </location>
</feature>
<feature type="compositionally biased region" description="Acidic residues" evidence="1">
    <location>
        <begin position="21"/>
        <end position="42"/>
    </location>
</feature>
<dbReference type="GeneID" id="108259845"/>
<evidence type="ECO:0000256" key="1">
    <source>
        <dbReference type="SAM" id="MobiDB-lite"/>
    </source>
</evidence>
<feature type="region of interest" description="Disordered" evidence="1">
    <location>
        <begin position="1"/>
        <end position="43"/>
    </location>
</feature>
<gene>
    <name evidence="4 5 6" type="primary">LOC108259845</name>
</gene>
<reference evidence="3" key="1">
    <citation type="journal article" date="2016" name="Nat. Commun.">
        <title>The channel catfish genome sequence provides insights into the evolution of scale formation in teleosts.</title>
        <authorList>
            <person name="Liu Z."/>
            <person name="Liu S."/>
            <person name="Yao J."/>
            <person name="Bao L."/>
            <person name="Zhang J."/>
            <person name="Li Y."/>
            <person name="Jiang C."/>
            <person name="Sun L."/>
            <person name="Wang R."/>
            <person name="Zhang Y."/>
            <person name="Zhou T."/>
            <person name="Zeng Q."/>
            <person name="Fu Q."/>
            <person name="Gao S."/>
            <person name="Li N."/>
            <person name="Koren S."/>
            <person name="Jiang Y."/>
            <person name="Zimin A."/>
            <person name="Xu P."/>
            <person name="Phillippy A.M."/>
            <person name="Geng X."/>
            <person name="Song L."/>
            <person name="Sun F."/>
            <person name="Li C."/>
            <person name="Wang X."/>
            <person name="Chen A."/>
            <person name="Jin Y."/>
            <person name="Yuan Z."/>
            <person name="Yang Y."/>
            <person name="Tan S."/>
            <person name="Peatman E."/>
            <person name="Lu J."/>
            <person name="Qin Z."/>
            <person name="Dunham R."/>
            <person name="Li Z."/>
            <person name="Sonstegard T."/>
            <person name="Feng J."/>
            <person name="Danzmann R.G."/>
            <person name="Schroeder S."/>
            <person name="Scheffler B."/>
            <person name="Duke M.V."/>
            <person name="Ballard L."/>
            <person name="Kucuktas H."/>
            <person name="Kaltenboeck L."/>
            <person name="Liu H."/>
            <person name="Armbruster J."/>
            <person name="Xie Y."/>
            <person name="Kirby M.L."/>
            <person name="Tian Y."/>
            <person name="Flanagan M.E."/>
            <person name="Mu W."/>
            <person name="Waldbieser G.C."/>
        </authorList>
    </citation>
    <scope>NUCLEOTIDE SEQUENCE [LARGE SCALE GENOMIC DNA]</scope>
    <source>
        <strain evidence="3">SDA103</strain>
    </source>
</reference>
<dbReference type="Proteomes" id="UP000221080">
    <property type="component" value="Chromosome 28"/>
</dbReference>
<proteinExistence type="predicted"/>
<dbReference type="OrthoDB" id="118105at2759"/>
<evidence type="ECO:0000313" key="4">
    <source>
        <dbReference type="RefSeq" id="XP_017315058.1"/>
    </source>
</evidence>
<evidence type="ECO:0000259" key="2">
    <source>
        <dbReference type="Pfam" id="PF13843"/>
    </source>
</evidence>
<name>A0A2D0QBH8_ICTPU</name>
<evidence type="ECO:0000313" key="6">
    <source>
        <dbReference type="RefSeq" id="XP_053532998.1"/>
    </source>
</evidence>
<reference evidence="4 5" key="2">
    <citation type="submission" date="2025-04" db="UniProtKB">
        <authorList>
            <consortium name="RefSeq"/>
        </authorList>
    </citation>
    <scope>IDENTIFICATION</scope>
    <source>
        <tissue evidence="4 5">Blood</tissue>
    </source>
</reference>
<protein>
    <submittedName>
        <fullName evidence="4 5">PiggyBac transposable element-derived protein 4</fullName>
    </submittedName>
</protein>
<evidence type="ECO:0000313" key="3">
    <source>
        <dbReference type="Proteomes" id="UP000221080"/>
    </source>
</evidence>
<organism evidence="3 5">
    <name type="scientific">Ictalurus punctatus</name>
    <name type="common">Channel catfish</name>
    <name type="synonym">Silurus punctatus</name>
    <dbReference type="NCBI Taxonomy" id="7998"/>
    <lineage>
        <taxon>Eukaryota</taxon>
        <taxon>Metazoa</taxon>
        <taxon>Chordata</taxon>
        <taxon>Craniata</taxon>
        <taxon>Vertebrata</taxon>
        <taxon>Euteleostomi</taxon>
        <taxon>Actinopterygii</taxon>
        <taxon>Neopterygii</taxon>
        <taxon>Teleostei</taxon>
        <taxon>Ostariophysi</taxon>
        <taxon>Siluriformes</taxon>
        <taxon>Ictaluridae</taxon>
        <taxon>Ictalurus</taxon>
    </lineage>
</organism>
<dbReference type="InterPro" id="IPR029526">
    <property type="entry name" value="PGBD"/>
</dbReference>
<dbReference type="PANTHER" id="PTHR46599:SF3">
    <property type="entry name" value="PIGGYBAC TRANSPOSABLE ELEMENT-DERIVED PROTEIN 4"/>
    <property type="match status" value="1"/>
</dbReference>
<accession>A0A2D0QBH8</accession>
<dbReference type="OMA" id="CKAYYQP"/>
<dbReference type="STRING" id="7998.ENSIPUP00000031847"/>
<sequence length="597" mass="68457">MPRARKRLNDCEGPDELPASDSEEEYEVCSEAESVDSAEEEAFQQGLDLALDREEENTALLATPPKPTRWRNTNEDDVLPVQHPFAPVRTPGVQLDGHQQHTPLELFQLFFDKAAIRDLCNNTNLYAEAKKQKGMKMQWSPVTPLEMHKFLGLIIYNGLVKATRVQDMWRKDRLHSFPFPASVMPGHRFWAIFCNLHMSNTKEDEENDRLKGTAGYDRLCRVKPLMGQLLLACKAYYQPHQNLAIDERMVATKARMGLKQYMKQKSPTCSFKLFVLADSRNGYTSNFSIYQGRGQSRSGKGLSYDTVMDLLTSASLGTGYHVYMDNFYTSPALFWDLHKNRYGACGTIWENRIGFSKTTINTLPKRAARGDIRWIRTGPLLYVKWIDVQEVTVCSTIHKAYSGETIQRRLKNPDGAWSVQAIPVPDAVKEYNEYMGGVDLSDALVEHFTVSKKTMEWYRKLFLHFVDIAVVNSYIIHKELMQDKQQKTLKQKKFREILCQQLVDFGSNEATTPKKLAPELVEVLQEPERKPCYPATIVDTSASAKRDRASAGRRHCLLCLQRKKYSKTIYKCGYCDVALCIMADRLCFTEWHELMDS</sequence>
<dbReference type="Pfam" id="PF13843">
    <property type="entry name" value="DDE_Tnp_1_7"/>
    <property type="match status" value="1"/>
</dbReference>
<evidence type="ECO:0000313" key="5">
    <source>
        <dbReference type="RefSeq" id="XP_017315061.1"/>
    </source>
</evidence>
<dbReference type="RefSeq" id="XP_053532998.1">
    <property type="nucleotide sequence ID" value="XM_053677023.1"/>
</dbReference>
<dbReference type="RefSeq" id="XP_017315061.1">
    <property type="nucleotide sequence ID" value="XM_017459572.3"/>
</dbReference>
<dbReference type="PANTHER" id="PTHR46599">
    <property type="entry name" value="PIGGYBAC TRANSPOSABLE ELEMENT-DERIVED PROTEIN 4"/>
    <property type="match status" value="1"/>
</dbReference>
<dbReference type="AlphaFoldDB" id="A0A2D0QBH8"/>